<evidence type="ECO:0000256" key="9">
    <source>
        <dbReference type="HAMAP-Rule" id="MF_01976"/>
    </source>
</evidence>
<feature type="site" description="Important for catalytic activity and substrate specificity; stabilizes the transition state when the phosphoryl donor is PPi; prevents ATP from binding by mimicking the alpha-phosphate group of ATP" evidence="9">
    <location>
        <position position="104"/>
    </location>
</feature>
<comment type="activity regulation">
    <text evidence="9">Non-allosteric.</text>
</comment>
<comment type="catalytic activity">
    <reaction evidence="9">
        <text>beta-D-fructose 6-phosphate + diphosphate = beta-D-fructose 1,6-bisphosphate + phosphate + H(+)</text>
        <dbReference type="Rhea" id="RHEA:13613"/>
        <dbReference type="ChEBI" id="CHEBI:15378"/>
        <dbReference type="ChEBI" id="CHEBI:32966"/>
        <dbReference type="ChEBI" id="CHEBI:33019"/>
        <dbReference type="ChEBI" id="CHEBI:43474"/>
        <dbReference type="ChEBI" id="CHEBI:57634"/>
        <dbReference type="EC" id="2.7.1.90"/>
    </reaction>
</comment>
<feature type="site" description="Important for catalytic activity; stabilizes the transition state when the phosphoryl donor is PPi" evidence="9">
    <location>
        <position position="124"/>
    </location>
</feature>
<dbReference type="AlphaFoldDB" id="W7J4V2"/>
<evidence type="ECO:0000256" key="4">
    <source>
        <dbReference type="ARBA" id="ARBA00022679"/>
    </source>
</evidence>
<gene>
    <name evidence="9" type="primary">pfp</name>
    <name evidence="11" type="ORF">UO65_0573</name>
</gene>
<dbReference type="GO" id="GO:0046872">
    <property type="term" value="F:metal ion binding"/>
    <property type="evidence" value="ECO:0007669"/>
    <property type="project" value="UniProtKB-KW"/>
</dbReference>
<keyword evidence="6 9" id="KW-0418">Kinase</keyword>
<dbReference type="SUPFAM" id="SSF53784">
    <property type="entry name" value="Phosphofructokinase"/>
    <property type="match status" value="1"/>
</dbReference>
<dbReference type="PANTHER" id="PTHR13697:SF52">
    <property type="entry name" value="ATP-DEPENDENT 6-PHOSPHOFRUCTOKINASE 3"/>
    <property type="match status" value="1"/>
</dbReference>
<dbReference type="EMBL" id="AYXG01000024">
    <property type="protein sequence ID" value="EWC64046.1"/>
    <property type="molecule type" value="Genomic_DNA"/>
</dbReference>
<dbReference type="GO" id="GO:0006002">
    <property type="term" value="P:fructose 6-phosphate metabolic process"/>
    <property type="evidence" value="ECO:0007669"/>
    <property type="project" value="InterPro"/>
</dbReference>
<dbReference type="NCBIfam" id="TIGR02483">
    <property type="entry name" value="PFK_mixed"/>
    <property type="match status" value="1"/>
</dbReference>
<dbReference type="GO" id="GO:0070095">
    <property type="term" value="F:fructose-6-phosphate binding"/>
    <property type="evidence" value="ECO:0007669"/>
    <property type="project" value="TreeGrafter"/>
</dbReference>
<dbReference type="NCBIfam" id="NF002872">
    <property type="entry name" value="PRK03202.1"/>
    <property type="match status" value="1"/>
</dbReference>
<evidence type="ECO:0000256" key="5">
    <source>
        <dbReference type="ARBA" id="ARBA00022723"/>
    </source>
</evidence>
<feature type="binding site" description="in other chain" evidence="9">
    <location>
        <begin position="169"/>
        <end position="171"/>
    </location>
    <ligand>
        <name>substrate</name>
        <note>ligand shared between dimeric partners</note>
    </ligand>
</feature>
<dbReference type="InterPro" id="IPR000023">
    <property type="entry name" value="Phosphofructokinase_dom"/>
</dbReference>
<comment type="subunit">
    <text evidence="9">Homodimer or homotetramer.</text>
</comment>
<dbReference type="eggNOG" id="COG0205">
    <property type="taxonomic scope" value="Bacteria"/>
</dbReference>
<comment type="cofactor">
    <cofactor evidence="1 9">
        <name>Mg(2+)</name>
        <dbReference type="ChEBI" id="CHEBI:18420"/>
    </cofactor>
</comment>
<dbReference type="PANTHER" id="PTHR13697">
    <property type="entry name" value="PHOSPHOFRUCTOKINASE"/>
    <property type="match status" value="1"/>
</dbReference>
<keyword evidence="5 9" id="KW-0479">Metal-binding</keyword>
<dbReference type="InterPro" id="IPR012003">
    <property type="entry name" value="ATP_PFK_prok-type"/>
</dbReference>
<keyword evidence="3 9" id="KW-0963">Cytoplasm</keyword>
<dbReference type="InterPro" id="IPR035966">
    <property type="entry name" value="PKF_sf"/>
</dbReference>
<dbReference type="PROSITE" id="PS00433">
    <property type="entry name" value="PHOSPHOFRUCTOKINASE"/>
    <property type="match status" value="1"/>
</dbReference>
<name>W7J4V2_9PSEU</name>
<dbReference type="OrthoDB" id="9802503at2"/>
<comment type="caution">
    <text evidence="9">Lacks conserved residue(s) required for the propagation of feature annotation.</text>
</comment>
<dbReference type="InterPro" id="IPR012829">
    <property type="entry name" value="Phosphofructokinase_III"/>
</dbReference>
<sequence length="341" mass="36567">MRVGVLTGGGDCPGLNAVIRAVVRKGVETLGWEVVGFRDGWQGPLEGRSRPITLDDVEDILTRGGTILGSSRTNPYQVEGGVDRIRAVLAEQGVDALIAIGGEDTLGVAKRLTDDGIGVVGVPKTIDNDLNATDYTFGFDTAVHIATEAIDRLRTTAESHHRALVVEVMGRHAGWIALHSGLAGGANVILVPERHFSVDKVIEWVRRRFEREYAPIIVVAEGALPEGGDEVLLTGEKDAFGHVRLGGIGTWLAEEIAERTGEESRAVVLGHTQRGGVPTAYDRVLATRFGLHAVDAVADRDFGVMVALRGTDIVRVRLAEATAELKTVPVERYAEAEVFFG</sequence>
<evidence type="ECO:0000256" key="7">
    <source>
        <dbReference type="ARBA" id="ARBA00022842"/>
    </source>
</evidence>
<comment type="similarity">
    <text evidence="9">Belongs to the phosphofructokinase type A (PFKA) family. Mixed-substrate PFK group III subfamily.</text>
</comment>
<comment type="pathway">
    <text evidence="2 9">Carbohydrate degradation; glycolysis; D-glyceraldehyde 3-phosphate and glycerone phosphate from D-glucose: step 3/4.</text>
</comment>
<dbReference type="UniPathway" id="UPA00109">
    <property type="reaction ID" value="UER00182"/>
</dbReference>
<dbReference type="InterPro" id="IPR022953">
    <property type="entry name" value="ATP_PFK"/>
</dbReference>
<evidence type="ECO:0000256" key="8">
    <source>
        <dbReference type="ARBA" id="ARBA00023152"/>
    </source>
</evidence>
<protein>
    <recommendedName>
        <fullName evidence="9">Pyrophosphate--fructose 6-phosphate 1-phosphotransferase</fullName>
        <ecNumber evidence="9">2.7.1.90</ecNumber>
    </recommendedName>
    <alternativeName>
        <fullName evidence="9">6-phosphofructokinase, pyrophosphate dependent</fullName>
    </alternativeName>
    <alternativeName>
        <fullName evidence="9">PPi-dependent phosphofructokinase</fullName>
        <shortName evidence="9">PPi-PFK</shortName>
    </alternativeName>
    <alternativeName>
        <fullName evidence="9">Pyrophosphate-dependent 6-phosphofructose-1-kinase</fullName>
    </alternativeName>
</protein>
<evidence type="ECO:0000313" key="12">
    <source>
        <dbReference type="Proteomes" id="UP000019277"/>
    </source>
</evidence>
<keyword evidence="12" id="KW-1185">Reference proteome</keyword>
<dbReference type="RefSeq" id="WP_035278432.1">
    <property type="nucleotide sequence ID" value="NZ_AYXG01000024.1"/>
</dbReference>
<dbReference type="GO" id="GO:0005524">
    <property type="term" value="F:ATP binding"/>
    <property type="evidence" value="ECO:0007669"/>
    <property type="project" value="InterPro"/>
</dbReference>
<dbReference type="GO" id="GO:0016208">
    <property type="term" value="F:AMP binding"/>
    <property type="evidence" value="ECO:0007669"/>
    <property type="project" value="TreeGrafter"/>
</dbReference>
<dbReference type="GO" id="GO:0003872">
    <property type="term" value="F:6-phosphofructokinase activity"/>
    <property type="evidence" value="ECO:0007669"/>
    <property type="project" value="UniProtKB-UniRule"/>
</dbReference>
<comment type="subcellular location">
    <subcellularLocation>
        <location evidence="9">Cytoplasm</location>
    </subcellularLocation>
</comment>
<keyword evidence="7 9" id="KW-0460">Magnesium</keyword>
<comment type="caution">
    <text evidence="11">The sequence shown here is derived from an EMBL/GenBank/DDBJ whole genome shotgun (WGS) entry which is preliminary data.</text>
</comment>
<evidence type="ECO:0000256" key="6">
    <source>
        <dbReference type="ARBA" id="ARBA00022777"/>
    </source>
</evidence>
<evidence type="ECO:0000256" key="2">
    <source>
        <dbReference type="ARBA" id="ARBA00004679"/>
    </source>
</evidence>
<dbReference type="GO" id="GO:0047334">
    <property type="term" value="F:diphosphate-fructose-6-phosphate 1-phosphotransferase activity"/>
    <property type="evidence" value="ECO:0007669"/>
    <property type="project" value="UniProtKB-EC"/>
</dbReference>
<feature type="binding site" evidence="9">
    <location>
        <position position="103"/>
    </location>
    <ligand>
        <name>Mg(2+)</name>
        <dbReference type="ChEBI" id="CHEBI:18420"/>
        <note>catalytic</note>
    </ligand>
</feature>
<proteinExistence type="inferred from homology"/>
<feature type="binding site" evidence="9">
    <location>
        <position position="265"/>
    </location>
    <ligand>
        <name>substrate</name>
        <note>ligand shared between dimeric partners</note>
    </ligand>
</feature>
<dbReference type="GO" id="GO:0061621">
    <property type="term" value="P:canonical glycolysis"/>
    <property type="evidence" value="ECO:0007669"/>
    <property type="project" value="TreeGrafter"/>
</dbReference>
<feature type="binding site" evidence="9">
    <location>
        <position position="162"/>
    </location>
    <ligand>
        <name>substrate</name>
        <note>ligand shared between dimeric partners</note>
    </ligand>
</feature>
<dbReference type="HAMAP" id="MF_01976">
    <property type="entry name" value="Phosphofructokinase_III"/>
    <property type="match status" value="1"/>
</dbReference>
<dbReference type="PATRIC" id="fig|909613.9.peg.588"/>
<dbReference type="PIRSF" id="PIRSF000532">
    <property type="entry name" value="ATP_PFK_prok"/>
    <property type="match status" value="1"/>
</dbReference>
<evidence type="ECO:0000256" key="1">
    <source>
        <dbReference type="ARBA" id="ARBA00001946"/>
    </source>
</evidence>
<dbReference type="STRING" id="909613.UO65_0573"/>
<dbReference type="GO" id="GO:0030388">
    <property type="term" value="P:fructose 1,6-bisphosphate metabolic process"/>
    <property type="evidence" value="ECO:0007669"/>
    <property type="project" value="TreeGrafter"/>
</dbReference>
<feature type="active site" description="Proton acceptor" evidence="9">
    <location>
        <position position="127"/>
    </location>
</feature>
<evidence type="ECO:0000313" key="11">
    <source>
        <dbReference type="EMBL" id="EWC64046.1"/>
    </source>
</evidence>
<organism evidence="11 12">
    <name type="scientific">Actinokineospora spheciospongiae</name>
    <dbReference type="NCBI Taxonomy" id="909613"/>
    <lineage>
        <taxon>Bacteria</taxon>
        <taxon>Bacillati</taxon>
        <taxon>Actinomycetota</taxon>
        <taxon>Actinomycetes</taxon>
        <taxon>Pseudonocardiales</taxon>
        <taxon>Pseudonocardiaceae</taxon>
        <taxon>Actinokineospora</taxon>
    </lineage>
</organism>
<feature type="binding site" description="in other chain" evidence="9">
    <location>
        <begin position="125"/>
        <end position="127"/>
    </location>
    <ligand>
        <name>substrate</name>
        <note>ligand shared between dimeric partners</note>
    </ligand>
</feature>
<dbReference type="GO" id="GO:0042802">
    <property type="term" value="F:identical protein binding"/>
    <property type="evidence" value="ECO:0007669"/>
    <property type="project" value="TreeGrafter"/>
</dbReference>
<feature type="binding site" description="in other chain" evidence="9">
    <location>
        <begin position="271"/>
        <end position="274"/>
    </location>
    <ligand>
        <name>substrate</name>
        <note>ligand shared between dimeric partners</note>
    </ligand>
</feature>
<feature type="binding site" evidence="9">
    <location>
        <position position="10"/>
    </location>
    <ligand>
        <name>diphosphate</name>
        <dbReference type="ChEBI" id="CHEBI:33019"/>
    </ligand>
</feature>
<dbReference type="EC" id="2.7.1.90" evidence="9"/>
<dbReference type="Proteomes" id="UP000019277">
    <property type="component" value="Unassembled WGS sequence"/>
</dbReference>
<dbReference type="PRINTS" id="PR00476">
    <property type="entry name" value="PHFRCTKINASE"/>
</dbReference>
<keyword evidence="4 9" id="KW-0808">Transferase</keyword>
<feature type="binding site" description="in other chain" evidence="9">
    <location>
        <position position="221"/>
    </location>
    <ligand>
        <name>substrate</name>
        <note>ligand shared between dimeric partners</note>
    </ligand>
</feature>
<dbReference type="GO" id="GO:0005945">
    <property type="term" value="C:6-phosphofructokinase complex"/>
    <property type="evidence" value="ECO:0007669"/>
    <property type="project" value="TreeGrafter"/>
</dbReference>
<keyword evidence="8 9" id="KW-0324">Glycolysis</keyword>
<dbReference type="Pfam" id="PF00365">
    <property type="entry name" value="PFK"/>
    <property type="match status" value="1"/>
</dbReference>
<dbReference type="Gene3D" id="3.40.50.450">
    <property type="match status" value="1"/>
</dbReference>
<reference evidence="11 12" key="1">
    <citation type="journal article" date="2014" name="Genome Announc.">
        <title>Draft Genome Sequence of the Antitrypanosomally Active Sponge-Associated Bacterium Actinokineospora sp. Strain EG49.</title>
        <authorList>
            <person name="Harjes J."/>
            <person name="Ryu T."/>
            <person name="Abdelmohsen U.R."/>
            <person name="Moitinho-Silva L."/>
            <person name="Horn H."/>
            <person name="Ravasi T."/>
            <person name="Hentschel U."/>
        </authorList>
    </citation>
    <scope>NUCLEOTIDE SEQUENCE [LARGE SCALE GENOMIC DNA]</scope>
    <source>
        <strain evidence="11 12">EG49</strain>
    </source>
</reference>
<evidence type="ECO:0000256" key="3">
    <source>
        <dbReference type="ARBA" id="ARBA00022490"/>
    </source>
</evidence>
<dbReference type="GO" id="GO:0048029">
    <property type="term" value="F:monosaccharide binding"/>
    <property type="evidence" value="ECO:0007669"/>
    <property type="project" value="TreeGrafter"/>
</dbReference>
<accession>W7J4V2</accession>
<comment type="function">
    <text evidence="9">Catalyzes the phosphorylation of D-fructose 6-phosphate, the first committing step of glycolysis. Uses inorganic phosphate (PPi) as phosphoryl donor instead of ATP like common ATP-dependent phosphofructokinases (ATP-PFKs), which renders the reaction reversible, and can thus function both in glycolysis and gluconeogenesis. Consistently, PPi-PFK can replace the enzymes of both the forward (ATP-PFK) and reverse (fructose-bisphosphatase (FBPase)) reactions.</text>
</comment>
<feature type="domain" description="Phosphofructokinase" evidence="10">
    <location>
        <begin position="2"/>
        <end position="297"/>
    </location>
</feature>
<dbReference type="InterPro" id="IPR015912">
    <property type="entry name" value="Phosphofructokinase_CS"/>
</dbReference>
<evidence type="ECO:0000259" key="10">
    <source>
        <dbReference type="Pfam" id="PF00365"/>
    </source>
</evidence>
<dbReference type="Gene3D" id="3.40.50.460">
    <property type="entry name" value="Phosphofructokinase domain"/>
    <property type="match status" value="1"/>
</dbReference>